<dbReference type="EMBL" id="AOIJ01000049">
    <property type="protein sequence ID" value="ELY80124.1"/>
    <property type="molecule type" value="Genomic_DNA"/>
</dbReference>
<evidence type="ECO:0000313" key="1">
    <source>
        <dbReference type="EMBL" id="ELY80124.1"/>
    </source>
</evidence>
<accession>L9Z174</accession>
<reference evidence="1 2" key="1">
    <citation type="journal article" date="2014" name="PLoS Genet.">
        <title>Phylogenetically driven sequencing of extremely halophilic archaea reveals strategies for static and dynamic osmo-response.</title>
        <authorList>
            <person name="Becker E.A."/>
            <person name="Seitzer P.M."/>
            <person name="Tritt A."/>
            <person name="Larsen D."/>
            <person name="Krusor M."/>
            <person name="Yao A.I."/>
            <person name="Wu D."/>
            <person name="Madern D."/>
            <person name="Eisen J.A."/>
            <person name="Darling A.E."/>
            <person name="Facciotti M.T."/>
        </authorList>
    </citation>
    <scope>NUCLEOTIDE SEQUENCE [LARGE SCALE GENOMIC DNA]</scope>
    <source>
        <strain evidence="1 2">JCM 14663</strain>
    </source>
</reference>
<dbReference type="AlphaFoldDB" id="L9Z174"/>
<evidence type="ECO:0000313" key="2">
    <source>
        <dbReference type="Proteomes" id="UP000011592"/>
    </source>
</evidence>
<organism evidence="1 2">
    <name type="scientific">Natrinema gari JCM 14663</name>
    <dbReference type="NCBI Taxonomy" id="1230459"/>
    <lineage>
        <taxon>Archaea</taxon>
        <taxon>Methanobacteriati</taxon>
        <taxon>Methanobacteriota</taxon>
        <taxon>Stenosarchaea group</taxon>
        <taxon>Halobacteria</taxon>
        <taxon>Halobacteriales</taxon>
        <taxon>Natrialbaceae</taxon>
        <taxon>Natrinema</taxon>
    </lineage>
</organism>
<dbReference type="Proteomes" id="UP000011592">
    <property type="component" value="Unassembled WGS sequence"/>
</dbReference>
<sequence>MTVNASTTLEYVEGKAIGEPFEWESVVNATADPEDPDAVRL</sequence>
<protein>
    <submittedName>
        <fullName evidence="1">Uncharacterized protein</fullName>
    </submittedName>
</protein>
<dbReference type="PATRIC" id="fig|1230459.4.peg.2082"/>
<name>L9Z174_9EURY</name>
<proteinExistence type="predicted"/>
<comment type="caution">
    <text evidence="1">The sequence shown here is derived from an EMBL/GenBank/DDBJ whole genome shotgun (WGS) entry which is preliminary data.</text>
</comment>
<gene>
    <name evidence="1" type="ORF">C486_10430</name>
</gene>
<keyword evidence="2" id="KW-1185">Reference proteome</keyword>